<evidence type="ECO:0000256" key="3">
    <source>
        <dbReference type="ARBA" id="ARBA00023163"/>
    </source>
</evidence>
<dbReference type="EMBL" id="LN907827">
    <property type="protein sequence ID" value="CUU24452.1"/>
    <property type="molecule type" value="Genomic_DNA"/>
</dbReference>
<protein>
    <submittedName>
        <fullName evidence="5">Repressor</fullName>
    </submittedName>
</protein>
<dbReference type="Pfam" id="PF00717">
    <property type="entry name" value="Peptidase_S24"/>
    <property type="match status" value="1"/>
</dbReference>
<name>A0A0U5GMZ0_9GAMM</name>
<dbReference type="PROSITE" id="PS50943">
    <property type="entry name" value="HTH_CROC1"/>
    <property type="match status" value="1"/>
</dbReference>
<dbReference type="InterPro" id="IPR015927">
    <property type="entry name" value="Peptidase_S24_S26A/B/C"/>
</dbReference>
<sequence>MNRQTIGDRIRARRKECRLTQKALAAKVGVSHVAISQWEKDETVPRGENLLRVAAALGCTPAWVFDGEGDLFMLPTSPTERAHAVPIISYQQAANWRGTAFLESPEGVSWLQSNVDLSSAAFALIITGNAMEPEFRAGDAIIIDPAVTPIPGDFVVAATGSEALFAKYRPRGMVEGEEVFELVQLNDDYPSLRSNQTPVSLAGTLIEHRRYRQKTTTQA</sequence>
<dbReference type="InterPro" id="IPR001387">
    <property type="entry name" value="Cro/C1-type_HTH"/>
</dbReference>
<evidence type="ECO:0000313" key="5">
    <source>
        <dbReference type="EMBL" id="CUU24452.1"/>
    </source>
</evidence>
<dbReference type="CDD" id="cd06529">
    <property type="entry name" value="S24_LexA-like"/>
    <property type="match status" value="1"/>
</dbReference>
<dbReference type="InterPro" id="IPR039418">
    <property type="entry name" value="LexA-like"/>
</dbReference>
<dbReference type="SUPFAM" id="SSF47413">
    <property type="entry name" value="lambda repressor-like DNA-binding domains"/>
    <property type="match status" value="1"/>
</dbReference>
<gene>
    <name evidence="5" type="ORF">EM595_2218</name>
</gene>
<dbReference type="SUPFAM" id="SSF51306">
    <property type="entry name" value="LexA/Signal peptidase"/>
    <property type="match status" value="1"/>
</dbReference>
<evidence type="ECO:0000256" key="2">
    <source>
        <dbReference type="ARBA" id="ARBA00023125"/>
    </source>
</evidence>
<keyword evidence="1" id="KW-0805">Transcription regulation</keyword>
<keyword evidence="2" id="KW-0238">DNA-binding</keyword>
<dbReference type="OrthoDB" id="9791537at2"/>
<evidence type="ECO:0000256" key="1">
    <source>
        <dbReference type="ARBA" id="ARBA00023015"/>
    </source>
</evidence>
<dbReference type="PATRIC" id="fig|1619313.3.peg.2303"/>
<dbReference type="Gene3D" id="2.10.109.10">
    <property type="entry name" value="Umud Fragment, subunit A"/>
    <property type="match status" value="1"/>
</dbReference>
<dbReference type="STRING" id="1619313.EM595_2218"/>
<dbReference type="InterPro" id="IPR010982">
    <property type="entry name" value="Lambda_DNA-bd_dom_sf"/>
</dbReference>
<dbReference type="AlphaFoldDB" id="A0A0U5GMZ0"/>
<dbReference type="PANTHER" id="PTHR40661">
    <property type="match status" value="1"/>
</dbReference>
<dbReference type="CDD" id="cd00093">
    <property type="entry name" value="HTH_XRE"/>
    <property type="match status" value="1"/>
</dbReference>
<keyword evidence="6" id="KW-1185">Reference proteome</keyword>
<dbReference type="Pfam" id="PF01381">
    <property type="entry name" value="HTH_3"/>
    <property type="match status" value="1"/>
</dbReference>
<dbReference type="RefSeq" id="WP_067431649.1">
    <property type="nucleotide sequence ID" value="NZ_LN907827.1"/>
</dbReference>
<dbReference type="Proteomes" id="UP000059419">
    <property type="component" value="Chromosome 1"/>
</dbReference>
<feature type="domain" description="HTH cro/C1-type" evidence="4">
    <location>
        <begin position="10"/>
        <end position="64"/>
    </location>
</feature>
<dbReference type="Gene3D" id="1.10.260.40">
    <property type="entry name" value="lambda repressor-like DNA-binding domains"/>
    <property type="match status" value="1"/>
</dbReference>
<dbReference type="InterPro" id="IPR036286">
    <property type="entry name" value="LexA/Signal_pep-like_sf"/>
</dbReference>
<proteinExistence type="predicted"/>
<dbReference type="SMART" id="SM00530">
    <property type="entry name" value="HTH_XRE"/>
    <property type="match status" value="1"/>
</dbReference>
<reference evidence="6" key="1">
    <citation type="submission" date="2015-11" db="EMBL/GenBank/DDBJ databases">
        <authorList>
            <person name="Blom J."/>
        </authorList>
    </citation>
    <scope>NUCLEOTIDE SEQUENCE [LARGE SCALE GENOMIC DNA]</scope>
</reference>
<evidence type="ECO:0000313" key="6">
    <source>
        <dbReference type="Proteomes" id="UP000059419"/>
    </source>
</evidence>
<dbReference type="PANTHER" id="PTHR40661:SF3">
    <property type="entry name" value="FELS-1 PROPHAGE TRANSCRIPTIONAL REGULATOR"/>
    <property type="match status" value="1"/>
</dbReference>
<keyword evidence="3" id="KW-0804">Transcription</keyword>
<accession>A0A0U5GMZ0</accession>
<dbReference type="KEGG" id="ege:EM595_2218"/>
<evidence type="ECO:0000259" key="4">
    <source>
        <dbReference type="PROSITE" id="PS50943"/>
    </source>
</evidence>
<organism evidence="5 6">
    <name type="scientific">Duffyella gerundensis</name>
    <dbReference type="NCBI Taxonomy" id="1619313"/>
    <lineage>
        <taxon>Bacteria</taxon>
        <taxon>Pseudomonadati</taxon>
        <taxon>Pseudomonadota</taxon>
        <taxon>Gammaproteobacteria</taxon>
        <taxon>Enterobacterales</taxon>
        <taxon>Erwiniaceae</taxon>
        <taxon>Duffyella</taxon>
    </lineage>
</organism>
<dbReference type="GO" id="GO:0003677">
    <property type="term" value="F:DNA binding"/>
    <property type="evidence" value="ECO:0007669"/>
    <property type="project" value="UniProtKB-KW"/>
</dbReference>